<evidence type="ECO:0000256" key="5">
    <source>
        <dbReference type="ARBA" id="ARBA00022801"/>
    </source>
</evidence>
<evidence type="ECO:0000256" key="8">
    <source>
        <dbReference type="SAM" id="MobiDB-lite"/>
    </source>
</evidence>
<evidence type="ECO:0000256" key="7">
    <source>
        <dbReference type="ARBA" id="ARBA00023295"/>
    </source>
</evidence>
<dbReference type="PANTHER" id="PTHR46323:SF2">
    <property type="entry name" value="BETA-GALACTOSIDASE"/>
    <property type="match status" value="1"/>
</dbReference>
<reference evidence="10 11" key="1">
    <citation type="submission" date="2023-09" db="EMBL/GenBank/DDBJ databases">
        <title>Thalassobella suaedae gen. nov., sp. nov., a marine bacterium of the family Flavobacteriaceae isolated from a halophyte Suaeda japonica.</title>
        <authorList>
            <person name="Lee S.Y."/>
            <person name="Hwang C.Y."/>
        </authorList>
    </citation>
    <scope>NUCLEOTIDE SEQUENCE [LARGE SCALE GENOMIC DNA]</scope>
    <source>
        <strain evidence="10 11">HL-DH14</strain>
    </source>
</reference>
<evidence type="ECO:0000256" key="4">
    <source>
        <dbReference type="ARBA" id="ARBA00012756"/>
    </source>
</evidence>
<dbReference type="SUPFAM" id="SSF74650">
    <property type="entry name" value="Galactose mutarotase-like"/>
    <property type="match status" value="1"/>
</dbReference>
<dbReference type="InterPro" id="IPR036156">
    <property type="entry name" value="Beta-gal/glucu_dom_sf"/>
</dbReference>
<dbReference type="RefSeq" id="WP_415865900.1">
    <property type="nucleotide sequence ID" value="NZ_CP134537.1"/>
</dbReference>
<evidence type="ECO:0000256" key="1">
    <source>
        <dbReference type="ARBA" id="ARBA00001412"/>
    </source>
</evidence>
<dbReference type="Pfam" id="PF02929">
    <property type="entry name" value="Bgal_small_N"/>
    <property type="match status" value="1"/>
</dbReference>
<feature type="region of interest" description="Disordered" evidence="8">
    <location>
        <begin position="15"/>
        <end position="50"/>
    </location>
</feature>
<evidence type="ECO:0000256" key="6">
    <source>
        <dbReference type="ARBA" id="ARBA00022837"/>
    </source>
</evidence>
<evidence type="ECO:0000256" key="2">
    <source>
        <dbReference type="ARBA" id="ARBA00001913"/>
    </source>
</evidence>
<dbReference type="SUPFAM" id="SSF49303">
    <property type="entry name" value="beta-Galactosidase/glucuronidase domain"/>
    <property type="match status" value="1"/>
</dbReference>
<protein>
    <recommendedName>
        <fullName evidence="4">beta-galactosidase</fullName>
        <ecNumber evidence="4">3.2.1.23</ecNumber>
    </recommendedName>
</protein>
<accession>A0ABY9XUW1</accession>
<keyword evidence="7" id="KW-0326">Glycosidase</keyword>
<evidence type="ECO:0000313" key="11">
    <source>
        <dbReference type="Proteomes" id="UP001302806"/>
    </source>
</evidence>
<dbReference type="InterPro" id="IPR006103">
    <property type="entry name" value="Glyco_hydro_2_cat"/>
</dbReference>
<gene>
    <name evidence="10" type="ORF">RHP51_01455</name>
</gene>
<dbReference type="InterPro" id="IPR050347">
    <property type="entry name" value="Bact_Beta-galactosidase"/>
</dbReference>
<comment type="cofactor">
    <cofactor evidence="2">
        <name>Ca(2+)</name>
        <dbReference type="ChEBI" id="CHEBI:29108"/>
    </cofactor>
</comment>
<dbReference type="PANTHER" id="PTHR46323">
    <property type="entry name" value="BETA-GALACTOSIDASE"/>
    <property type="match status" value="1"/>
</dbReference>
<proteinExistence type="predicted"/>
<feature type="compositionally biased region" description="Basic and acidic residues" evidence="8">
    <location>
        <begin position="23"/>
        <end position="50"/>
    </location>
</feature>
<dbReference type="InterPro" id="IPR014718">
    <property type="entry name" value="GH-type_carb-bd"/>
</dbReference>
<keyword evidence="6" id="KW-0106">Calcium</keyword>
<dbReference type="InterPro" id="IPR017853">
    <property type="entry name" value="GH"/>
</dbReference>
<evidence type="ECO:0000256" key="3">
    <source>
        <dbReference type="ARBA" id="ARBA00011245"/>
    </source>
</evidence>
<keyword evidence="5 10" id="KW-0378">Hydrolase</keyword>
<comment type="catalytic activity">
    <reaction evidence="1">
        <text>Hydrolysis of terminal non-reducing beta-D-galactose residues in beta-D-galactosides.</text>
        <dbReference type="EC" id="3.2.1.23"/>
    </reaction>
</comment>
<evidence type="ECO:0000259" key="9">
    <source>
        <dbReference type="SMART" id="SM01038"/>
    </source>
</evidence>
<name>A0ABY9XUW1_9FLAO</name>
<dbReference type="InterPro" id="IPR032312">
    <property type="entry name" value="LacZ_4"/>
</dbReference>
<feature type="domain" description="Beta galactosidase small chain/" evidence="9">
    <location>
        <begin position="300"/>
        <end position="571"/>
    </location>
</feature>
<dbReference type="SMART" id="SM01038">
    <property type="entry name" value="Bgal_small_N"/>
    <property type="match status" value="1"/>
</dbReference>
<dbReference type="InterPro" id="IPR004199">
    <property type="entry name" value="B-gal_small/dom_5"/>
</dbReference>
<dbReference type="Pfam" id="PF02836">
    <property type="entry name" value="Glyco_hydro_2_C"/>
    <property type="match status" value="1"/>
</dbReference>
<dbReference type="SUPFAM" id="SSF51445">
    <property type="entry name" value="(Trans)glycosidases"/>
    <property type="match status" value="1"/>
</dbReference>
<dbReference type="GO" id="GO:0016787">
    <property type="term" value="F:hydrolase activity"/>
    <property type="evidence" value="ECO:0007669"/>
    <property type="project" value="UniProtKB-KW"/>
</dbReference>
<dbReference type="InterPro" id="IPR013783">
    <property type="entry name" value="Ig-like_fold"/>
</dbReference>
<dbReference type="Gene3D" id="3.20.20.80">
    <property type="entry name" value="Glycosidases"/>
    <property type="match status" value="1"/>
</dbReference>
<dbReference type="InterPro" id="IPR011013">
    <property type="entry name" value="Gal_mutarotase_sf_dom"/>
</dbReference>
<dbReference type="EMBL" id="CP134537">
    <property type="protein sequence ID" value="WNH09434.1"/>
    <property type="molecule type" value="Genomic_DNA"/>
</dbReference>
<dbReference type="Gene3D" id="2.60.40.10">
    <property type="entry name" value="Immunoglobulins"/>
    <property type="match status" value="1"/>
</dbReference>
<dbReference type="Proteomes" id="UP001302806">
    <property type="component" value="Chromosome"/>
</dbReference>
<evidence type="ECO:0000313" key="10">
    <source>
        <dbReference type="EMBL" id="WNH09434.1"/>
    </source>
</evidence>
<organism evidence="10 11">
    <name type="scientific">Thalassobellus suaedae</name>
    <dbReference type="NCBI Taxonomy" id="3074124"/>
    <lineage>
        <taxon>Bacteria</taxon>
        <taxon>Pseudomonadati</taxon>
        <taxon>Bacteroidota</taxon>
        <taxon>Flavobacteriia</taxon>
        <taxon>Flavobacteriales</taxon>
        <taxon>Flavobacteriaceae</taxon>
        <taxon>Thalassobellus</taxon>
    </lineage>
</organism>
<comment type="subunit">
    <text evidence="3">Monomer.</text>
</comment>
<dbReference type="Gene3D" id="2.70.98.10">
    <property type="match status" value="1"/>
</dbReference>
<dbReference type="EC" id="3.2.1.23" evidence="4"/>
<dbReference type="Pfam" id="PF16353">
    <property type="entry name" value="LacZ_4"/>
    <property type="match status" value="1"/>
</dbReference>
<sequence length="589" mass="67600">MAAWAHDFDITRPVHYEPAQGDPRLDGYIDNRDERYPSTGDHSHRFENPKDEPYVDMVSRFYPGVYTPQFLVDNKADTRPILFVEYSHSMGNSTGNLKELWDEFRRLPRIIGGCIWDFKDQGLLKVDKKTGQEFYAYGGDFGEVRHDGNFCINGIVASDGDTKAAMYENKWVYQPVTCSLQGNLLTIKNRQATKSLIDFIPVLKMTLNGKAFKEINLKPLDLKAGETMALDLDNYLPKFKTNSNVLVGIQFQLSQDKPWAKKGFVVAQDQFLVSKKRHNPNLFTDYKIVASVSENDDIIEVFGEDFKLKFSKENGALSSYVFKGEEQVFAPLLPNFTRPLTDNDRKGWKPHKVLKAWYENKPKLTSVKTEKLENNVLVVSNYEVIKDSASVSVTYIIKPDGLIKVEYQLKASEALPNIPKVGMQMGIKNEFKQISWYGKGELENYIDRNHGFPVERYSLPLEKFTEPYVMPQENGNRTEVRWMAFTEQNKNEGLLVVNHEQLLSMSVLPYTQENLNEAKHTYDLVNPGYLTVNIDLKQMGVGGNDSWSPVSAPLEKYQIPSKNYEYSFYILPFRSAKASLEKNLKKFQY</sequence>